<evidence type="ECO:0000259" key="29">
    <source>
        <dbReference type="PROSITE" id="PS50011"/>
    </source>
</evidence>
<dbReference type="GO" id="GO:0005789">
    <property type="term" value="C:endoplasmic reticulum membrane"/>
    <property type="evidence" value="ECO:0007669"/>
    <property type="project" value="UniProtKB-SubCell"/>
</dbReference>
<evidence type="ECO:0000256" key="8">
    <source>
        <dbReference type="ARBA" id="ARBA00022614"/>
    </source>
</evidence>
<evidence type="ECO:0000256" key="10">
    <source>
        <dbReference type="ARBA" id="ARBA00022692"/>
    </source>
</evidence>
<dbReference type="InterPro" id="IPR025875">
    <property type="entry name" value="Leu-rich_rpt_4"/>
</dbReference>
<dbReference type="InterPro" id="IPR017441">
    <property type="entry name" value="Protein_kinase_ATP_BS"/>
</dbReference>
<comment type="catalytic activity">
    <reaction evidence="20">
        <text>L-threonyl-[protein] + ATP = O-phospho-L-threonyl-[protein] + ADP + H(+)</text>
        <dbReference type="Rhea" id="RHEA:46608"/>
        <dbReference type="Rhea" id="RHEA-COMP:11060"/>
        <dbReference type="Rhea" id="RHEA-COMP:11605"/>
        <dbReference type="ChEBI" id="CHEBI:15378"/>
        <dbReference type="ChEBI" id="CHEBI:30013"/>
        <dbReference type="ChEBI" id="CHEBI:30616"/>
        <dbReference type="ChEBI" id="CHEBI:61977"/>
        <dbReference type="ChEBI" id="CHEBI:456216"/>
        <dbReference type="EC" id="2.7.11.1"/>
    </reaction>
</comment>
<evidence type="ECO:0000256" key="27">
    <source>
        <dbReference type="SAM" id="Phobius"/>
    </source>
</evidence>
<comment type="function">
    <text evidence="23">The processed protein kinase Xa21 chain released by protein cleavage after X.oryzae pv. oryzae protein Ax21 detection translocates into the nucleus where it can bind and regulate WRKY62, a transcription factor. Confers resistance to the bacterial pathogen X.oryzae pv. oryzae (Xoo).</text>
</comment>
<evidence type="ECO:0000256" key="26">
    <source>
        <dbReference type="SAM" id="MobiDB-lite"/>
    </source>
</evidence>
<dbReference type="PROSITE" id="PS51450">
    <property type="entry name" value="LRR"/>
    <property type="match status" value="1"/>
</dbReference>
<evidence type="ECO:0000313" key="31">
    <source>
        <dbReference type="Proteomes" id="UP000004995"/>
    </source>
</evidence>
<dbReference type="SMART" id="SM00220">
    <property type="entry name" value="S_TKc"/>
    <property type="match status" value="1"/>
</dbReference>
<dbReference type="Pfam" id="PF23598">
    <property type="entry name" value="LRR_14"/>
    <property type="match status" value="1"/>
</dbReference>
<evidence type="ECO:0000256" key="3">
    <source>
        <dbReference type="ARBA" id="ARBA00008684"/>
    </source>
</evidence>
<dbReference type="GO" id="GO:0005886">
    <property type="term" value="C:plasma membrane"/>
    <property type="evidence" value="ECO:0000318"/>
    <property type="project" value="GO_Central"/>
</dbReference>
<dbReference type="EnsemblPlants" id="KQL11594">
    <property type="protein sequence ID" value="KQL11594"/>
    <property type="gene ID" value="SETIT_008403mg"/>
</dbReference>
<feature type="compositionally biased region" description="Basic residues" evidence="26">
    <location>
        <begin position="1171"/>
        <end position="1181"/>
    </location>
</feature>
<dbReference type="Gene3D" id="1.10.510.10">
    <property type="entry name" value="Transferase(Phosphotransferase) domain 1"/>
    <property type="match status" value="1"/>
</dbReference>
<proteinExistence type="inferred from homology"/>
<keyword evidence="7" id="KW-0597">Phosphoprotein</keyword>
<evidence type="ECO:0000313" key="30">
    <source>
        <dbReference type="EnsemblPlants" id="KQL11594"/>
    </source>
</evidence>
<evidence type="ECO:0000256" key="6">
    <source>
        <dbReference type="ARBA" id="ARBA00022527"/>
    </source>
</evidence>
<dbReference type="OMA" id="MNAICEL"/>
<dbReference type="GO" id="GO:0005524">
    <property type="term" value="F:ATP binding"/>
    <property type="evidence" value="ECO:0007669"/>
    <property type="project" value="UniProtKB-UniRule"/>
</dbReference>
<comment type="function">
    <text evidence="22">Receptor kinase that detects X.oryzae pv. oryzae protein Ax21 to promote innate immunity. Following X.oryzae pv. oryzae protein Ax21 detection, undergoes cleavage, releasing the processed protein kinase Xa21 chain.</text>
</comment>
<feature type="binding site" evidence="25">
    <location>
        <position position="849"/>
    </location>
    <ligand>
        <name>ATP</name>
        <dbReference type="ChEBI" id="CHEBI:30616"/>
    </ligand>
</feature>
<keyword evidence="8" id="KW-0433">Leucine-rich repeat</keyword>
<dbReference type="FunFam" id="3.80.10.10:FF:000275">
    <property type="entry name" value="Leucine-rich repeat receptor-like protein kinase"/>
    <property type="match status" value="1"/>
</dbReference>
<evidence type="ECO:0000256" key="16">
    <source>
        <dbReference type="ARBA" id="ARBA00022989"/>
    </source>
</evidence>
<feature type="transmembrane region" description="Helical" evidence="27">
    <location>
        <begin position="761"/>
        <end position="786"/>
    </location>
</feature>
<evidence type="ECO:0000256" key="12">
    <source>
        <dbReference type="ARBA" id="ARBA00022737"/>
    </source>
</evidence>
<dbReference type="InterPro" id="IPR013210">
    <property type="entry name" value="LRR_N_plant-typ"/>
</dbReference>
<dbReference type="HOGENOM" id="CLU_000288_22_0_1"/>
<dbReference type="PANTHER" id="PTHR27000">
    <property type="entry name" value="LEUCINE-RICH REPEAT RECEPTOR-LIKE PROTEIN KINASE FAMILY PROTEIN-RELATED"/>
    <property type="match status" value="1"/>
</dbReference>
<comment type="similarity">
    <text evidence="3">Belongs to the protein kinase superfamily. Ser/Thr protein kinase family.</text>
</comment>
<reference evidence="30" key="2">
    <citation type="submission" date="2018-08" db="UniProtKB">
        <authorList>
            <consortium name="EnsemblPlants"/>
        </authorList>
    </citation>
    <scope>IDENTIFICATION</scope>
    <source>
        <strain evidence="30">Yugu1</strain>
    </source>
</reference>
<keyword evidence="6" id="KW-0723">Serine/threonine-protein kinase</keyword>
<keyword evidence="15 25" id="KW-0067">ATP-binding</keyword>
<evidence type="ECO:0000256" key="15">
    <source>
        <dbReference type="ARBA" id="ARBA00022840"/>
    </source>
</evidence>
<dbReference type="Gene3D" id="3.80.10.10">
    <property type="entry name" value="Ribonuclease Inhibitor"/>
    <property type="match status" value="5"/>
</dbReference>
<dbReference type="AlphaFoldDB" id="K3Y2H9"/>
<keyword evidence="19" id="KW-0325">Glycoprotein</keyword>
<dbReference type="InterPro" id="IPR001245">
    <property type="entry name" value="Ser-Thr/Tyr_kinase_cat_dom"/>
</dbReference>
<dbReference type="InterPro" id="IPR055414">
    <property type="entry name" value="LRR_R13L4/SHOC2-like"/>
</dbReference>
<evidence type="ECO:0000256" key="28">
    <source>
        <dbReference type="SAM" id="SignalP"/>
    </source>
</evidence>
<dbReference type="InterPro" id="IPR011009">
    <property type="entry name" value="Kinase-like_dom_sf"/>
</dbReference>
<evidence type="ECO:0000256" key="18">
    <source>
        <dbReference type="ARBA" id="ARBA00023170"/>
    </source>
</evidence>
<dbReference type="eggNOG" id="ENOG502QPYS">
    <property type="taxonomic scope" value="Eukaryota"/>
</dbReference>
<keyword evidence="18" id="KW-0675">Receptor</keyword>
<keyword evidence="9" id="KW-0808">Transferase</keyword>
<evidence type="ECO:0000256" key="13">
    <source>
        <dbReference type="ARBA" id="ARBA00022741"/>
    </source>
</evidence>
<dbReference type="PANTHER" id="PTHR27000:SF785">
    <property type="entry name" value="PROTEIN KINASE DOMAIN-CONTAINING PROTEIN"/>
    <property type="match status" value="1"/>
</dbReference>
<feature type="region of interest" description="Disordered" evidence="26">
    <location>
        <begin position="1170"/>
        <end position="1190"/>
    </location>
</feature>
<name>K3Y2H9_SETIT</name>
<dbReference type="PROSITE" id="PS00107">
    <property type="entry name" value="PROTEIN_KINASE_ATP"/>
    <property type="match status" value="1"/>
</dbReference>
<dbReference type="PROSITE" id="PS50011">
    <property type="entry name" value="PROTEIN_KINASE_DOM"/>
    <property type="match status" value="1"/>
</dbReference>
<dbReference type="SUPFAM" id="SSF52058">
    <property type="entry name" value="L domain-like"/>
    <property type="match status" value="2"/>
</dbReference>
<dbReference type="Pfam" id="PF12799">
    <property type="entry name" value="LRR_4"/>
    <property type="match status" value="1"/>
</dbReference>
<evidence type="ECO:0000256" key="20">
    <source>
        <dbReference type="ARBA" id="ARBA00047899"/>
    </source>
</evidence>
<dbReference type="FunFam" id="3.80.10.10:FF:000288">
    <property type="entry name" value="LRR receptor-like serine/threonine-protein kinase EFR"/>
    <property type="match status" value="1"/>
</dbReference>
<keyword evidence="12" id="KW-0677">Repeat</keyword>
<comment type="subcellular location">
    <subcellularLocation>
        <location evidence="1">Cell membrane</location>
        <topology evidence="1">Single-pass type I membrane protein</topology>
    </subcellularLocation>
    <subcellularLocation>
        <location evidence="2">Endoplasmic reticulum membrane</location>
        <topology evidence="2">Single-pass membrane protein</topology>
    </subcellularLocation>
</comment>
<dbReference type="FunFam" id="1.10.510.10:FF:000358">
    <property type="entry name" value="Putative leucine-rich repeat receptor-like serine/threonine-protein kinase"/>
    <property type="match status" value="1"/>
</dbReference>
<evidence type="ECO:0000256" key="11">
    <source>
        <dbReference type="ARBA" id="ARBA00022729"/>
    </source>
</evidence>
<dbReference type="Proteomes" id="UP000004995">
    <property type="component" value="Unassembled WGS sequence"/>
</dbReference>
<protein>
    <recommendedName>
        <fullName evidence="24">Receptor kinase-like protein Xa21</fullName>
        <ecNumber evidence="4">2.7.11.1</ecNumber>
    </recommendedName>
</protein>
<dbReference type="InterPro" id="IPR032675">
    <property type="entry name" value="LRR_dom_sf"/>
</dbReference>
<evidence type="ECO:0000256" key="22">
    <source>
        <dbReference type="ARBA" id="ARBA00054320"/>
    </source>
</evidence>
<dbReference type="SMART" id="SM00369">
    <property type="entry name" value="LRR_TYP"/>
    <property type="match status" value="9"/>
</dbReference>
<dbReference type="SUPFAM" id="SSF52047">
    <property type="entry name" value="RNI-like"/>
    <property type="match status" value="1"/>
</dbReference>
<dbReference type="GO" id="GO:0009755">
    <property type="term" value="P:hormone-mediated signaling pathway"/>
    <property type="evidence" value="ECO:0000318"/>
    <property type="project" value="GO_Central"/>
</dbReference>
<dbReference type="PROSITE" id="PS00108">
    <property type="entry name" value="PROTEIN_KINASE_ST"/>
    <property type="match status" value="1"/>
</dbReference>
<feature type="domain" description="Protein kinase" evidence="29">
    <location>
        <begin position="820"/>
        <end position="1116"/>
    </location>
</feature>
<evidence type="ECO:0000256" key="17">
    <source>
        <dbReference type="ARBA" id="ARBA00023136"/>
    </source>
</evidence>
<evidence type="ECO:0000256" key="4">
    <source>
        <dbReference type="ARBA" id="ARBA00012513"/>
    </source>
</evidence>
<dbReference type="EC" id="2.7.11.1" evidence="4"/>
<dbReference type="InterPro" id="IPR000719">
    <property type="entry name" value="Prot_kinase_dom"/>
</dbReference>
<organism evidence="30 31">
    <name type="scientific">Setaria italica</name>
    <name type="common">Foxtail millet</name>
    <name type="synonym">Panicum italicum</name>
    <dbReference type="NCBI Taxonomy" id="4555"/>
    <lineage>
        <taxon>Eukaryota</taxon>
        <taxon>Viridiplantae</taxon>
        <taxon>Streptophyta</taxon>
        <taxon>Embryophyta</taxon>
        <taxon>Tracheophyta</taxon>
        <taxon>Spermatophyta</taxon>
        <taxon>Magnoliopsida</taxon>
        <taxon>Liliopsida</taxon>
        <taxon>Poales</taxon>
        <taxon>Poaceae</taxon>
        <taxon>PACMAD clade</taxon>
        <taxon>Panicoideae</taxon>
        <taxon>Panicodae</taxon>
        <taxon>Paniceae</taxon>
        <taxon>Cenchrinae</taxon>
        <taxon>Setaria</taxon>
    </lineage>
</organism>
<dbReference type="FunFam" id="3.80.10.10:FF:000095">
    <property type="entry name" value="LRR receptor-like serine/threonine-protein kinase GSO1"/>
    <property type="match status" value="1"/>
</dbReference>
<keyword evidence="31" id="KW-1185">Reference proteome</keyword>
<evidence type="ECO:0000256" key="21">
    <source>
        <dbReference type="ARBA" id="ARBA00048679"/>
    </source>
</evidence>
<dbReference type="GO" id="GO:0038023">
    <property type="term" value="F:signaling receptor activity"/>
    <property type="evidence" value="ECO:0000318"/>
    <property type="project" value="GO_Central"/>
</dbReference>
<keyword evidence="10 27" id="KW-0812">Transmembrane</keyword>
<dbReference type="GO" id="GO:0004674">
    <property type="term" value="F:protein serine/threonine kinase activity"/>
    <property type="evidence" value="ECO:0007669"/>
    <property type="project" value="UniProtKB-KW"/>
</dbReference>
<keyword evidence="5" id="KW-1003">Cell membrane</keyword>
<dbReference type="FunFam" id="3.30.200.20:FF:000432">
    <property type="entry name" value="LRR receptor-like serine/threonine-protein kinase EFR"/>
    <property type="match status" value="1"/>
</dbReference>
<evidence type="ECO:0000256" key="23">
    <source>
        <dbReference type="ARBA" id="ARBA00056628"/>
    </source>
</evidence>
<evidence type="ECO:0000256" key="25">
    <source>
        <dbReference type="PROSITE-ProRule" id="PRU10141"/>
    </source>
</evidence>
<gene>
    <name evidence="30" type="primary">LOC101754731</name>
</gene>
<feature type="chain" id="PRO_5010126341" description="Receptor kinase-like protein Xa21" evidence="28">
    <location>
        <begin position="21"/>
        <end position="1243"/>
    </location>
</feature>
<evidence type="ECO:0000256" key="9">
    <source>
        <dbReference type="ARBA" id="ARBA00022679"/>
    </source>
</evidence>
<dbReference type="Gene3D" id="3.30.200.20">
    <property type="entry name" value="Phosphorylase Kinase, domain 1"/>
    <property type="match status" value="1"/>
</dbReference>
<dbReference type="EMBL" id="AGNK02002632">
    <property type="status" value="NOT_ANNOTATED_CDS"/>
    <property type="molecule type" value="Genomic_DNA"/>
</dbReference>
<dbReference type="Pfam" id="PF13855">
    <property type="entry name" value="LRR_8"/>
    <property type="match status" value="1"/>
</dbReference>
<keyword evidence="16 27" id="KW-1133">Transmembrane helix</keyword>
<evidence type="ECO:0000256" key="1">
    <source>
        <dbReference type="ARBA" id="ARBA00004251"/>
    </source>
</evidence>
<evidence type="ECO:0000256" key="5">
    <source>
        <dbReference type="ARBA" id="ARBA00022475"/>
    </source>
</evidence>
<dbReference type="Gramene" id="KQL11594">
    <property type="protein sequence ID" value="KQL11594"/>
    <property type="gene ID" value="SETIT_008403mg"/>
</dbReference>
<keyword evidence="11 28" id="KW-0732">Signal</keyword>
<keyword evidence="14" id="KW-0418">Kinase</keyword>
<evidence type="ECO:0000256" key="19">
    <source>
        <dbReference type="ARBA" id="ARBA00023180"/>
    </source>
</evidence>
<evidence type="ECO:0000256" key="7">
    <source>
        <dbReference type="ARBA" id="ARBA00022553"/>
    </source>
</evidence>
<dbReference type="InterPro" id="IPR003591">
    <property type="entry name" value="Leu-rich_rpt_typical-subtyp"/>
</dbReference>
<evidence type="ECO:0000256" key="2">
    <source>
        <dbReference type="ARBA" id="ARBA00004389"/>
    </source>
</evidence>
<dbReference type="InterPro" id="IPR008271">
    <property type="entry name" value="Ser/Thr_kinase_AS"/>
</dbReference>
<comment type="catalytic activity">
    <reaction evidence="21">
        <text>L-seryl-[protein] + ATP = O-phospho-L-seryl-[protein] + ADP + H(+)</text>
        <dbReference type="Rhea" id="RHEA:17989"/>
        <dbReference type="Rhea" id="RHEA-COMP:9863"/>
        <dbReference type="Rhea" id="RHEA-COMP:11604"/>
        <dbReference type="ChEBI" id="CHEBI:15378"/>
        <dbReference type="ChEBI" id="CHEBI:29999"/>
        <dbReference type="ChEBI" id="CHEBI:30616"/>
        <dbReference type="ChEBI" id="CHEBI:83421"/>
        <dbReference type="ChEBI" id="CHEBI:456216"/>
        <dbReference type="EC" id="2.7.11.1"/>
    </reaction>
</comment>
<accession>K3Y2H9</accession>
<dbReference type="InterPro" id="IPR001611">
    <property type="entry name" value="Leu-rich_rpt"/>
</dbReference>
<keyword evidence="13 25" id="KW-0547">Nucleotide-binding</keyword>
<dbReference type="Pfam" id="PF00560">
    <property type="entry name" value="LRR_1"/>
    <property type="match status" value="7"/>
</dbReference>
<evidence type="ECO:0000256" key="24">
    <source>
        <dbReference type="ARBA" id="ARBA00072040"/>
    </source>
</evidence>
<dbReference type="Pfam" id="PF07714">
    <property type="entry name" value="PK_Tyr_Ser-Thr"/>
    <property type="match status" value="1"/>
</dbReference>
<reference evidence="31" key="1">
    <citation type="journal article" date="2012" name="Nat. Biotechnol.">
        <title>Reference genome sequence of the model plant Setaria.</title>
        <authorList>
            <person name="Bennetzen J.L."/>
            <person name="Schmutz J."/>
            <person name="Wang H."/>
            <person name="Percifield R."/>
            <person name="Hawkins J."/>
            <person name="Pontaroli A.C."/>
            <person name="Estep M."/>
            <person name="Feng L."/>
            <person name="Vaughn J.N."/>
            <person name="Grimwood J."/>
            <person name="Jenkins J."/>
            <person name="Barry K."/>
            <person name="Lindquist E."/>
            <person name="Hellsten U."/>
            <person name="Deshpande S."/>
            <person name="Wang X."/>
            <person name="Wu X."/>
            <person name="Mitros T."/>
            <person name="Triplett J."/>
            <person name="Yang X."/>
            <person name="Ye C.Y."/>
            <person name="Mauro-Herrera M."/>
            <person name="Wang L."/>
            <person name="Li P."/>
            <person name="Sharma M."/>
            <person name="Sharma R."/>
            <person name="Ronald P.C."/>
            <person name="Panaud O."/>
            <person name="Kellogg E.A."/>
            <person name="Brutnell T.P."/>
            <person name="Doust A.N."/>
            <person name="Tuskan G.A."/>
            <person name="Rokhsar D."/>
            <person name="Devos K.M."/>
        </authorList>
    </citation>
    <scope>NUCLEOTIDE SEQUENCE [LARGE SCALE GENOMIC DNA]</scope>
    <source>
        <strain evidence="31">cv. Yugu1</strain>
    </source>
</reference>
<feature type="signal peptide" evidence="28">
    <location>
        <begin position="1"/>
        <end position="20"/>
    </location>
</feature>
<dbReference type="Pfam" id="PF08263">
    <property type="entry name" value="LRRNT_2"/>
    <property type="match status" value="1"/>
</dbReference>
<evidence type="ECO:0000256" key="14">
    <source>
        <dbReference type="ARBA" id="ARBA00022777"/>
    </source>
</evidence>
<dbReference type="InParanoid" id="K3Y2H9"/>
<keyword evidence="17 27" id="KW-0472">Membrane</keyword>
<sequence>MAYLGVFALVWLLSISTTFCNLLATSNETENDRQALLCFKSQINSPAHVFVSWSIASLEFCNWHGVTCSALSPRRVIELNLPSEGITGLIPPCITNLTCLEKLQLSNNSFQGSIPSEFRLLSQLSYLNLSMNSLEGNIPADLSSCSRLRILGLWNNSLQGQIPPALSQCRHLQEINLSNNKLQGNIPYSFGNLHELQMLDLSRNNLRGNIPPALGSSLSLTYVDLGSNALTGGIPESIANSSSLQILKLMKNNLVGEVPKALFNTSSLIVISLQQNQLVGSIPPVTAFSSPVKHLHLEENHLSGSIPSSIGNLSSLVSIYLNQNKLVGSIPECLGNISTLEILDFNENNLSGPVPKSLFNMSSLTYIALAENYLTGRLPLDIGFMLPSIQGLILTGNKFEGPIPTSLLNASNLQVLELGNNSLSGSIPFFGSLPNLKILDLGNNMLDAGDWAFMSSLSNCSKLKTLLLDGNNLRGKLPSSFGNLSISIEMLWLRNNSISGPIPPETGNLRNLNQLLMDCNHFIGKIPQTIGNLRNLGTFNLAHNKLSGQIPDAIGNLAQLTELKLEGNNLSGRIPATIGHCTQLQKLNLAHNSLDGSIPSNIFKTTTVEFDLSHNYLSGPIPDEVGNLINLNKFSISNNLLSGNIPSNLDRCVVLEELEMQNNYFAGSIPKSLKNLVSIKDMDISVNNLSGDIPEFLTSLSSLQHLNLSFNNFGGAVPRGGIFDIAGAVSIEGNKHLCTSVLTGGMPLCSAFTDRRKKHKIMALVVGIVISVFAGVVMILSCLTAVHWRKRMQVKSNLPKLSKHVKRITYRDIVNATERFSSSNLIGTGSFGEVYKGNLNHLEDQVAIKIFKLDIYGAERSFIAECEALRILRHRNLVKIITSCSSVDYTGSAFKALVFQYMPNGNLDLWLHPMAHDRSQRDILTLSQRINISLDIASALDYLHNQCATRLIHCDLKPSNVLLDLNLTAYVSDFGLARFLYTKNAQQECTSTLACLKGSIGYIPPEYGMNKEISTKGDVYSFGVLLLEIITGSRPTDERFSDGTNLHGFVERAFPEKIHEIVDPVMLQHEVDATETMKTCITPLVRIGLCCSMISPRERPGMGQVCTEILKIKQALSNLHGVRARTWYSQNPSFSSSSLPAWTAPRTSNYARAPRPLLLAAIPCRGGMGRQQRRRRCSPRHWNRDPAKGAASSVHPIMIRRLFRARAAWGVRALNWPTGSSVVQSMRLIRAVDHGTIQMSKGS</sequence>
<dbReference type="SUPFAM" id="SSF56112">
    <property type="entry name" value="Protein kinase-like (PK-like)"/>
    <property type="match status" value="1"/>
</dbReference>